<accession>A0ABR0RDW4</accession>
<feature type="transmembrane region" description="Helical" evidence="2">
    <location>
        <begin position="31"/>
        <end position="53"/>
    </location>
</feature>
<feature type="region of interest" description="Disordered" evidence="1">
    <location>
        <begin position="71"/>
        <end position="111"/>
    </location>
</feature>
<proteinExistence type="predicted"/>
<comment type="caution">
    <text evidence="3">The sequence shown here is derived from an EMBL/GenBank/DDBJ whole genome shotgun (WGS) entry which is preliminary data.</text>
</comment>
<sequence>MNSTNSTYTPPKLRPTNGDPKMSSEYKIETIVVITICVVVGLACAGMIAYGVIQRRKVVRDWEAGYMSGLSEEELSTLSSRRTSGGDSDSSGYQADISDSENGEGPAYARYSLSTIPEERLSQLSVPEQVHVRDACPNRVASAEPGRNGRGE</sequence>
<name>A0ABR0RDW4_9EURO</name>
<dbReference type="RefSeq" id="XP_064726909.1">
    <property type="nucleotide sequence ID" value="XM_064877407.1"/>
</dbReference>
<feature type="compositionally biased region" description="Low complexity" evidence="1">
    <location>
        <begin position="76"/>
        <end position="92"/>
    </location>
</feature>
<evidence type="ECO:0000313" key="4">
    <source>
        <dbReference type="Proteomes" id="UP001334248"/>
    </source>
</evidence>
<keyword evidence="2" id="KW-0472">Membrane</keyword>
<keyword evidence="2" id="KW-1133">Transmembrane helix</keyword>
<evidence type="ECO:0000256" key="1">
    <source>
        <dbReference type="SAM" id="MobiDB-lite"/>
    </source>
</evidence>
<dbReference type="GeneID" id="90002460"/>
<protein>
    <submittedName>
        <fullName evidence="3">Uncharacterized protein</fullName>
    </submittedName>
</protein>
<feature type="region of interest" description="Disordered" evidence="1">
    <location>
        <begin position="1"/>
        <end position="21"/>
    </location>
</feature>
<organism evidence="3 4">
    <name type="scientific">Knufia obscura</name>
    <dbReference type="NCBI Taxonomy" id="1635080"/>
    <lineage>
        <taxon>Eukaryota</taxon>
        <taxon>Fungi</taxon>
        <taxon>Dikarya</taxon>
        <taxon>Ascomycota</taxon>
        <taxon>Pezizomycotina</taxon>
        <taxon>Eurotiomycetes</taxon>
        <taxon>Chaetothyriomycetidae</taxon>
        <taxon>Chaetothyriales</taxon>
        <taxon>Trichomeriaceae</taxon>
        <taxon>Knufia</taxon>
    </lineage>
</organism>
<keyword evidence="4" id="KW-1185">Reference proteome</keyword>
<reference evidence="3 4" key="1">
    <citation type="journal article" date="2023" name="Res Sq">
        <title>Genomic and morphological characterization of Knufia obscura isolated from the Mars 2020 spacecraft assembly facility.</title>
        <authorList>
            <person name="Chander A.M."/>
            <person name="Teixeira M.M."/>
            <person name="Singh N.K."/>
            <person name="Williams M.P."/>
            <person name="Parker C.W."/>
            <person name="Leo P."/>
            <person name="Stajich J.E."/>
            <person name="Torok T."/>
            <person name="Tighe S."/>
            <person name="Mason C.E."/>
            <person name="Venkateswaran K."/>
        </authorList>
    </citation>
    <scope>NUCLEOTIDE SEQUENCE [LARGE SCALE GENOMIC DNA]</scope>
    <source>
        <strain evidence="3 4">CCFEE 5817</strain>
    </source>
</reference>
<dbReference type="Proteomes" id="UP001334248">
    <property type="component" value="Unassembled WGS sequence"/>
</dbReference>
<evidence type="ECO:0000256" key="2">
    <source>
        <dbReference type="SAM" id="Phobius"/>
    </source>
</evidence>
<evidence type="ECO:0000313" key="3">
    <source>
        <dbReference type="EMBL" id="KAK5938819.1"/>
    </source>
</evidence>
<gene>
    <name evidence="3" type="ORF">PMZ80_009011</name>
</gene>
<keyword evidence="2" id="KW-0812">Transmembrane</keyword>
<dbReference type="EMBL" id="JAVHJV010000012">
    <property type="protein sequence ID" value="KAK5938819.1"/>
    <property type="molecule type" value="Genomic_DNA"/>
</dbReference>